<feature type="chain" id="PRO_5046366024" description="Transporter" evidence="1">
    <location>
        <begin position="24"/>
        <end position="251"/>
    </location>
</feature>
<keyword evidence="1" id="KW-0732">Signal</keyword>
<reference evidence="2 3" key="1">
    <citation type="submission" date="2021-02" db="EMBL/GenBank/DDBJ databases">
        <title>Paracoccus methylovroum sp.nov., a new methanol and methylamine utilizing methylotrophic denitrifer.</title>
        <authorList>
            <person name="Timsy T."/>
            <person name="Behrendt U."/>
            <person name="Ulrich A."/>
            <person name="Spanner T."/>
            <person name="Foesel B.U."/>
            <person name="Horn M.A."/>
            <person name="Kolb S."/>
        </authorList>
    </citation>
    <scope>NUCLEOTIDE SEQUENCE [LARGE SCALE GENOMIC DNA]</scope>
    <source>
        <strain evidence="2 3">H4-D09</strain>
    </source>
</reference>
<dbReference type="EMBL" id="CP070368">
    <property type="protein sequence ID" value="QRZ12868.1"/>
    <property type="molecule type" value="Genomic_DNA"/>
</dbReference>
<feature type="signal peptide" evidence="1">
    <location>
        <begin position="1"/>
        <end position="23"/>
    </location>
</feature>
<dbReference type="RefSeq" id="WP_205293874.1">
    <property type="nucleotide sequence ID" value="NZ_CP070368.1"/>
</dbReference>
<evidence type="ECO:0000313" key="2">
    <source>
        <dbReference type="EMBL" id="QRZ12868.1"/>
    </source>
</evidence>
<keyword evidence="3" id="KW-1185">Reference proteome</keyword>
<accession>A0ABX7JHL3</accession>
<sequence length="251" mass="27098">MEFVWTAKAAALLALMLAAPAIAQSQESDNGTDPTKLRRTFWTSYEHMDLSSDASRGTFKLMYEAPISPKTSLRLTLPVVGFDAPGIESGSDVGDIALRATHLLSVTRERGIVLQGELIGDTAGRAELGYGATVVKATAIYAKFLEGGRIFAPAISHTQSIGGDRQTRETTIDFYYVPKLPDPAWYMTVDPAIISDWENDRVYSSVAVTAGRAVGKVGGGVAQVYLKPGIFIGNDRPADWSFEVGFRVIGF</sequence>
<dbReference type="Proteomes" id="UP000663629">
    <property type="component" value="Chromosome 1"/>
</dbReference>
<evidence type="ECO:0000256" key="1">
    <source>
        <dbReference type="SAM" id="SignalP"/>
    </source>
</evidence>
<organism evidence="2 3">
    <name type="scientific">Paracoccus methylovorus</name>
    <dbReference type="NCBI Taxonomy" id="2812658"/>
    <lineage>
        <taxon>Bacteria</taxon>
        <taxon>Pseudomonadati</taxon>
        <taxon>Pseudomonadota</taxon>
        <taxon>Alphaproteobacteria</taxon>
        <taxon>Rhodobacterales</taxon>
        <taxon>Paracoccaceae</taxon>
        <taxon>Paracoccus</taxon>
    </lineage>
</organism>
<evidence type="ECO:0008006" key="4">
    <source>
        <dbReference type="Google" id="ProtNLM"/>
    </source>
</evidence>
<protein>
    <recommendedName>
        <fullName evidence="4">Transporter</fullName>
    </recommendedName>
</protein>
<evidence type="ECO:0000313" key="3">
    <source>
        <dbReference type="Proteomes" id="UP000663629"/>
    </source>
</evidence>
<name>A0ABX7JHL3_9RHOB</name>
<proteinExistence type="predicted"/>
<gene>
    <name evidence="2" type="ORF">JWJ88_09725</name>
</gene>